<dbReference type="InterPro" id="IPR003741">
    <property type="entry name" value="LUD_dom"/>
</dbReference>
<evidence type="ECO:0000313" key="2">
    <source>
        <dbReference type="EMBL" id="SFM39795.1"/>
    </source>
</evidence>
<evidence type="ECO:0000313" key="3">
    <source>
        <dbReference type="Proteomes" id="UP000199520"/>
    </source>
</evidence>
<accession>A0A1I4QJB6</accession>
<dbReference type="PANTHER" id="PTHR36179">
    <property type="entry name" value="LUD_DOM DOMAIN-CONTAINING PROTEIN"/>
    <property type="match status" value="1"/>
</dbReference>
<dbReference type="STRING" id="1123291.SAMN04490355_11041"/>
<name>A0A1I4QJB6_9FIRM</name>
<feature type="domain" description="LUD" evidence="1">
    <location>
        <begin position="13"/>
        <end position="96"/>
    </location>
</feature>
<sequence length="102" mass="11976">MDNNVAWYIDKQIERTIINLEKHNISGFYVADETQLQEKIKELIPEHSVVAVGDSMTLFETGIINLLRSGKYNFLDKYREEITREEKKDIYSNLVICQAHKK</sequence>
<dbReference type="AlphaFoldDB" id="A0A1I4QJB6"/>
<organism evidence="2 3">
    <name type="scientific">Pelosinus propionicus DSM 13327</name>
    <dbReference type="NCBI Taxonomy" id="1123291"/>
    <lineage>
        <taxon>Bacteria</taxon>
        <taxon>Bacillati</taxon>
        <taxon>Bacillota</taxon>
        <taxon>Negativicutes</taxon>
        <taxon>Selenomonadales</taxon>
        <taxon>Sporomusaceae</taxon>
        <taxon>Pelosinus</taxon>
    </lineage>
</organism>
<gene>
    <name evidence="2" type="ORF">SAMN04490355_11041</name>
</gene>
<dbReference type="RefSeq" id="WP_090944839.1">
    <property type="nucleotide sequence ID" value="NZ_FOTS01000104.1"/>
</dbReference>
<dbReference type="EMBL" id="FOTS01000104">
    <property type="protein sequence ID" value="SFM39795.1"/>
    <property type="molecule type" value="Genomic_DNA"/>
</dbReference>
<reference evidence="3" key="1">
    <citation type="submission" date="2016-10" db="EMBL/GenBank/DDBJ databases">
        <authorList>
            <person name="Varghese N."/>
            <person name="Submissions S."/>
        </authorList>
    </citation>
    <scope>NUCLEOTIDE SEQUENCE [LARGE SCALE GENOMIC DNA]</scope>
    <source>
        <strain evidence="3">DSM 13327</strain>
    </source>
</reference>
<evidence type="ECO:0000259" key="1">
    <source>
        <dbReference type="Pfam" id="PF02589"/>
    </source>
</evidence>
<proteinExistence type="predicted"/>
<dbReference type="OrthoDB" id="9809147at2"/>
<dbReference type="Proteomes" id="UP000199520">
    <property type="component" value="Unassembled WGS sequence"/>
</dbReference>
<dbReference type="Pfam" id="PF02589">
    <property type="entry name" value="LUD_dom"/>
    <property type="match status" value="1"/>
</dbReference>
<keyword evidence="3" id="KW-1185">Reference proteome</keyword>
<dbReference type="PANTHER" id="PTHR36179:SF2">
    <property type="entry name" value="LUD DOMAIN-CONTAINING PROTEIN"/>
    <property type="match status" value="1"/>
</dbReference>
<protein>
    <submittedName>
        <fullName evidence="2">Uncharacterized ACR, YkgG family COG1556</fullName>
    </submittedName>
</protein>